<keyword evidence="2" id="KW-1185">Reference proteome</keyword>
<dbReference type="EMBL" id="CM016554">
    <property type="protein sequence ID" value="TKW24603.1"/>
    <property type="molecule type" value="Genomic_DNA"/>
</dbReference>
<protein>
    <submittedName>
        <fullName evidence="1">Uncharacterized protein</fullName>
    </submittedName>
</protein>
<dbReference type="Gramene" id="TKW24603">
    <property type="protein sequence ID" value="TKW24603"/>
    <property type="gene ID" value="SEVIR_3G060300v2"/>
</dbReference>
<organism evidence="1 2">
    <name type="scientific">Setaria viridis</name>
    <name type="common">Green bristlegrass</name>
    <name type="synonym">Setaria italica subsp. viridis</name>
    <dbReference type="NCBI Taxonomy" id="4556"/>
    <lineage>
        <taxon>Eukaryota</taxon>
        <taxon>Viridiplantae</taxon>
        <taxon>Streptophyta</taxon>
        <taxon>Embryophyta</taxon>
        <taxon>Tracheophyta</taxon>
        <taxon>Spermatophyta</taxon>
        <taxon>Magnoliopsida</taxon>
        <taxon>Liliopsida</taxon>
        <taxon>Poales</taxon>
        <taxon>Poaceae</taxon>
        <taxon>PACMAD clade</taxon>
        <taxon>Panicoideae</taxon>
        <taxon>Panicodae</taxon>
        <taxon>Paniceae</taxon>
        <taxon>Cenchrinae</taxon>
        <taxon>Setaria</taxon>
    </lineage>
</organism>
<proteinExistence type="predicted"/>
<gene>
    <name evidence="1" type="ORF">SEVIR_3G060300v2</name>
</gene>
<dbReference type="PANTHER" id="PTHR36141">
    <property type="entry name" value="OS08G0148500 PROTEIN"/>
    <property type="match status" value="1"/>
</dbReference>
<reference evidence="1" key="1">
    <citation type="submission" date="2019-03" db="EMBL/GenBank/DDBJ databases">
        <title>WGS assembly of Setaria viridis.</title>
        <authorList>
            <person name="Huang P."/>
            <person name="Jenkins J."/>
            <person name="Grimwood J."/>
            <person name="Barry K."/>
            <person name="Healey A."/>
            <person name="Mamidi S."/>
            <person name="Sreedasyam A."/>
            <person name="Shu S."/>
            <person name="Feldman M."/>
            <person name="Wu J."/>
            <person name="Yu Y."/>
            <person name="Chen C."/>
            <person name="Johnson J."/>
            <person name="Rokhsar D."/>
            <person name="Baxter I."/>
            <person name="Schmutz J."/>
            <person name="Brutnell T."/>
            <person name="Kellogg E."/>
        </authorList>
    </citation>
    <scope>NUCLEOTIDE SEQUENCE [LARGE SCALE GENOMIC DNA]</scope>
</reference>
<sequence>MAPPLNDFSNELVEWVCREFRGSAVFVELMPKDLLKCSLQRVAIVSWPPNRHRTSVSGEASHPGRLISSVFVENPFGYSTRLAEVNITSEKDSSGTLLLNGSREYVVALHGGCGTGFSYFIFFMDLRDTLREWG</sequence>
<name>A0A4U6VA17_SETVI</name>
<evidence type="ECO:0000313" key="2">
    <source>
        <dbReference type="Proteomes" id="UP000298652"/>
    </source>
</evidence>
<dbReference type="PANTHER" id="PTHR36141:SF6">
    <property type="entry name" value="SERINE PROTEASE"/>
    <property type="match status" value="1"/>
</dbReference>
<accession>A0A4U6VA17</accession>
<evidence type="ECO:0000313" key="1">
    <source>
        <dbReference type="EMBL" id="TKW24603.1"/>
    </source>
</evidence>
<dbReference type="Proteomes" id="UP000298652">
    <property type="component" value="Chromosome 3"/>
</dbReference>
<dbReference type="AlphaFoldDB" id="A0A4U6VA17"/>